<dbReference type="OrthoDB" id="9802667at2"/>
<dbReference type="CDD" id="cd00452">
    <property type="entry name" value="KDPG_aldolase"/>
    <property type="match status" value="1"/>
</dbReference>
<comment type="pathway">
    <text evidence="1">Carbohydrate acid metabolism.</text>
</comment>
<dbReference type="AlphaFoldDB" id="A0A133YHP2"/>
<evidence type="ECO:0000256" key="2">
    <source>
        <dbReference type="ARBA" id="ARBA00006906"/>
    </source>
</evidence>
<comment type="similarity">
    <text evidence="2">Belongs to the KHG/KDPG aldolase family.</text>
</comment>
<dbReference type="PATRIC" id="fig|1497955.3.peg.42"/>
<evidence type="ECO:0000256" key="4">
    <source>
        <dbReference type="ARBA" id="ARBA00023239"/>
    </source>
</evidence>
<dbReference type="STRING" id="1497955.HMPREF1872_00042"/>
<dbReference type="Gene3D" id="3.20.20.70">
    <property type="entry name" value="Aldolase class I"/>
    <property type="match status" value="1"/>
</dbReference>
<sequence>MSVLQQLNNVGIVPVVVLDSAESALPLARALLAGGINVMEITCRSNAAYDSIKSVSNNCPEMIVGAGTIINSEQCMSVIAAGAKFIVSPGLNKDIVKCAQELSVDVIPGAVTPTEIMQALNLGLKTVKFFPAETFGGVTAIKSLAAPFANVSFMPTGGINESNLQNYLSCKNIIAVGGSWICDKKLLAKTDFSTITSLAQKAVNVCSKFRSI</sequence>
<evidence type="ECO:0000313" key="7">
    <source>
        <dbReference type="Proteomes" id="UP000070080"/>
    </source>
</evidence>
<organism evidence="6 7">
    <name type="scientific">Amygdalobacter nucleatus</name>
    <dbReference type="NCBI Taxonomy" id="3029274"/>
    <lineage>
        <taxon>Bacteria</taxon>
        <taxon>Bacillati</taxon>
        <taxon>Bacillota</taxon>
        <taxon>Clostridia</taxon>
        <taxon>Eubacteriales</taxon>
        <taxon>Oscillospiraceae</taxon>
        <taxon>Amygdalobacter</taxon>
    </lineage>
</organism>
<proteinExistence type="inferred from homology"/>
<comment type="caution">
    <text evidence="6">The sequence shown here is derived from an EMBL/GenBank/DDBJ whole genome shotgun (WGS) entry which is preliminary data.</text>
</comment>
<gene>
    <name evidence="6" type="ORF">HMPREF1872_00042</name>
</gene>
<dbReference type="InterPro" id="IPR031338">
    <property type="entry name" value="KDPG/KHG_AS_2"/>
</dbReference>
<dbReference type="Proteomes" id="UP000070080">
    <property type="component" value="Unassembled WGS sequence"/>
</dbReference>
<dbReference type="InterPro" id="IPR000887">
    <property type="entry name" value="Aldlse_KDPG_KHG"/>
</dbReference>
<dbReference type="NCBIfam" id="TIGR01182">
    <property type="entry name" value="eda"/>
    <property type="match status" value="1"/>
</dbReference>
<protein>
    <submittedName>
        <fullName evidence="6">Putative KHG/KDPG aldolase</fullName>
    </submittedName>
</protein>
<reference evidence="7" key="1">
    <citation type="submission" date="2016-01" db="EMBL/GenBank/DDBJ databases">
        <authorList>
            <person name="Mitreva M."/>
            <person name="Pepin K.H."/>
            <person name="Mihindukulasuriya K.A."/>
            <person name="Fulton R."/>
            <person name="Fronick C."/>
            <person name="O'Laughlin M."/>
            <person name="Miner T."/>
            <person name="Herter B."/>
            <person name="Rosa B.A."/>
            <person name="Cordes M."/>
            <person name="Tomlinson C."/>
            <person name="Wollam A."/>
            <person name="Palsikar V.B."/>
            <person name="Mardis E.R."/>
            <person name="Wilson R.K."/>
        </authorList>
    </citation>
    <scope>NUCLEOTIDE SEQUENCE [LARGE SCALE GENOMIC DNA]</scope>
    <source>
        <strain evidence="7">KA00274</strain>
    </source>
</reference>
<dbReference type="InterPro" id="IPR013785">
    <property type="entry name" value="Aldolase_TIM"/>
</dbReference>
<dbReference type="RefSeq" id="WP_082714240.1">
    <property type="nucleotide sequence ID" value="NZ_JARFNM010000001.1"/>
</dbReference>
<comment type="subunit">
    <text evidence="3">Homotrimer.</text>
</comment>
<dbReference type="SUPFAM" id="SSF51569">
    <property type="entry name" value="Aldolase"/>
    <property type="match status" value="1"/>
</dbReference>
<dbReference type="PANTHER" id="PTHR30246:SF1">
    <property type="entry name" value="2-DEHYDRO-3-DEOXY-6-PHOSPHOGALACTONATE ALDOLASE-RELATED"/>
    <property type="match status" value="1"/>
</dbReference>
<evidence type="ECO:0000256" key="5">
    <source>
        <dbReference type="ARBA" id="ARBA00023277"/>
    </source>
</evidence>
<accession>A0A133YHP2</accession>
<keyword evidence="7" id="KW-1185">Reference proteome</keyword>
<evidence type="ECO:0000313" key="6">
    <source>
        <dbReference type="EMBL" id="KXB42706.1"/>
    </source>
</evidence>
<dbReference type="EMBL" id="LSCV01000001">
    <property type="protein sequence ID" value="KXB42706.1"/>
    <property type="molecule type" value="Genomic_DNA"/>
</dbReference>
<dbReference type="PANTHER" id="PTHR30246">
    <property type="entry name" value="2-KETO-3-DEOXY-6-PHOSPHOGLUCONATE ALDOLASE"/>
    <property type="match status" value="1"/>
</dbReference>
<dbReference type="Pfam" id="PF01081">
    <property type="entry name" value="Aldolase"/>
    <property type="match status" value="1"/>
</dbReference>
<name>A0A133YHP2_9FIRM</name>
<evidence type="ECO:0000256" key="3">
    <source>
        <dbReference type="ARBA" id="ARBA00011233"/>
    </source>
</evidence>
<keyword evidence="4" id="KW-0456">Lyase</keyword>
<evidence type="ECO:0000256" key="1">
    <source>
        <dbReference type="ARBA" id="ARBA00004761"/>
    </source>
</evidence>
<dbReference type="GO" id="GO:0016829">
    <property type="term" value="F:lyase activity"/>
    <property type="evidence" value="ECO:0007669"/>
    <property type="project" value="UniProtKB-KW"/>
</dbReference>
<dbReference type="PROSITE" id="PS00160">
    <property type="entry name" value="ALDOLASE_KDPG_KHG_2"/>
    <property type="match status" value="1"/>
</dbReference>
<keyword evidence="5" id="KW-0119">Carbohydrate metabolism</keyword>
<dbReference type="NCBIfam" id="NF004325">
    <property type="entry name" value="PRK05718.1"/>
    <property type="match status" value="1"/>
</dbReference>